<dbReference type="EMBL" id="JAKEKT020000071">
    <property type="protein sequence ID" value="KAL1638932.1"/>
    <property type="molecule type" value="Genomic_DNA"/>
</dbReference>
<evidence type="ECO:0000256" key="5">
    <source>
        <dbReference type="ARBA" id="ARBA00023136"/>
    </source>
</evidence>
<feature type="transmembrane region" description="Helical" evidence="6">
    <location>
        <begin position="137"/>
        <end position="160"/>
    </location>
</feature>
<dbReference type="SUPFAM" id="SSF103473">
    <property type="entry name" value="MFS general substrate transporter"/>
    <property type="match status" value="1"/>
</dbReference>
<reference evidence="7 8" key="1">
    <citation type="journal article" date="2023" name="Plant Dis.">
        <title>First Report of Diplodia intermedia Causing Canker and Dieback Diseases on Apple Trees in Canada.</title>
        <authorList>
            <person name="Ellouze W."/>
            <person name="Ilyukhin E."/>
            <person name="Sulman M."/>
            <person name="Ali S."/>
        </authorList>
    </citation>
    <scope>NUCLEOTIDE SEQUENCE [LARGE SCALE GENOMIC DNA]</scope>
    <source>
        <strain evidence="7 8">M45-28</strain>
    </source>
</reference>
<gene>
    <name evidence="7" type="ORF">SLS58_008390</name>
</gene>
<evidence type="ECO:0000256" key="6">
    <source>
        <dbReference type="SAM" id="Phobius"/>
    </source>
</evidence>
<protein>
    <recommendedName>
        <fullName evidence="9">Major facilitator superfamily transporter</fullName>
    </recommendedName>
</protein>
<feature type="transmembrane region" description="Helical" evidence="6">
    <location>
        <begin position="105"/>
        <end position="125"/>
    </location>
</feature>
<evidence type="ECO:0008006" key="9">
    <source>
        <dbReference type="Google" id="ProtNLM"/>
    </source>
</evidence>
<dbReference type="Gene3D" id="1.20.1250.20">
    <property type="entry name" value="MFS general substrate transporter like domains"/>
    <property type="match status" value="2"/>
</dbReference>
<feature type="transmembrane region" description="Helical" evidence="6">
    <location>
        <begin position="73"/>
        <end position="93"/>
    </location>
</feature>
<dbReference type="InterPro" id="IPR036259">
    <property type="entry name" value="MFS_trans_sf"/>
</dbReference>
<evidence type="ECO:0000256" key="2">
    <source>
        <dbReference type="ARBA" id="ARBA00022448"/>
    </source>
</evidence>
<proteinExistence type="predicted"/>
<name>A0ABR3THJ9_9PEZI</name>
<feature type="transmembrane region" description="Helical" evidence="6">
    <location>
        <begin position="172"/>
        <end position="192"/>
    </location>
</feature>
<comment type="subcellular location">
    <subcellularLocation>
        <location evidence="1">Membrane</location>
        <topology evidence="1">Multi-pass membrane protein</topology>
    </subcellularLocation>
</comment>
<dbReference type="Proteomes" id="UP001521184">
    <property type="component" value="Unassembled WGS sequence"/>
</dbReference>
<sequence>MKLFSKPAIVAATEPRSPAERDLVFRLDCALMAFGCVSQIIKYLDQMNINNAYVSGMQEDLQLNGNELNYFQTYFNVAYCLMVIPSQIILTFVRPSFWLSGLEIAWGVMTGLMAMVTKTYQVYIIRYTPTELAKRMGFYHSCQAVGSMMSGGLASAIVGTMDGHAGLAGWRWLFIINAIITVVWGCLGIFMLPDLPNKPNPAAFWFSKSHGEVAMARLARHKRAEPEKLTLAAAKRTLSSWIVYFVAALYCATILSTSGNSYLGLFLKAIRRPDGTARWSTVQVNAVPIGASAINVVFVWVWAILSDVLQTRWALIVAQDVRYLKPKREAYAATIEGQAVEEVVKVQVVDKKSVEAGV</sequence>
<dbReference type="Pfam" id="PF07690">
    <property type="entry name" value="MFS_1"/>
    <property type="match status" value="1"/>
</dbReference>
<keyword evidence="8" id="KW-1185">Reference proteome</keyword>
<feature type="transmembrane region" description="Helical" evidence="6">
    <location>
        <begin position="284"/>
        <end position="305"/>
    </location>
</feature>
<keyword evidence="5 6" id="KW-0472">Membrane</keyword>
<dbReference type="InterPro" id="IPR011701">
    <property type="entry name" value="MFS"/>
</dbReference>
<keyword evidence="4 6" id="KW-1133">Transmembrane helix</keyword>
<evidence type="ECO:0000256" key="4">
    <source>
        <dbReference type="ARBA" id="ARBA00022989"/>
    </source>
</evidence>
<keyword evidence="2" id="KW-0813">Transport</keyword>
<dbReference type="PANTHER" id="PTHR43791:SF64">
    <property type="entry name" value="MAJOR FACILITATOR SUPERFAMILY (MFS) PROFILE DOMAIN-CONTAINING PROTEIN"/>
    <property type="match status" value="1"/>
</dbReference>
<comment type="caution">
    <text evidence="7">The sequence shown here is derived from an EMBL/GenBank/DDBJ whole genome shotgun (WGS) entry which is preliminary data.</text>
</comment>
<evidence type="ECO:0000256" key="1">
    <source>
        <dbReference type="ARBA" id="ARBA00004141"/>
    </source>
</evidence>
<evidence type="ECO:0000256" key="3">
    <source>
        <dbReference type="ARBA" id="ARBA00022692"/>
    </source>
</evidence>
<organism evidence="7 8">
    <name type="scientific">Diplodia intermedia</name>
    <dbReference type="NCBI Taxonomy" id="856260"/>
    <lineage>
        <taxon>Eukaryota</taxon>
        <taxon>Fungi</taxon>
        <taxon>Dikarya</taxon>
        <taxon>Ascomycota</taxon>
        <taxon>Pezizomycotina</taxon>
        <taxon>Dothideomycetes</taxon>
        <taxon>Dothideomycetes incertae sedis</taxon>
        <taxon>Botryosphaeriales</taxon>
        <taxon>Botryosphaeriaceae</taxon>
        <taxon>Diplodia</taxon>
    </lineage>
</organism>
<keyword evidence="3 6" id="KW-0812">Transmembrane</keyword>
<evidence type="ECO:0000313" key="7">
    <source>
        <dbReference type="EMBL" id="KAL1638932.1"/>
    </source>
</evidence>
<evidence type="ECO:0000313" key="8">
    <source>
        <dbReference type="Proteomes" id="UP001521184"/>
    </source>
</evidence>
<accession>A0ABR3THJ9</accession>
<feature type="transmembrane region" description="Helical" evidence="6">
    <location>
        <begin position="241"/>
        <end position="263"/>
    </location>
</feature>
<dbReference type="PANTHER" id="PTHR43791">
    <property type="entry name" value="PERMEASE-RELATED"/>
    <property type="match status" value="1"/>
</dbReference>